<proteinExistence type="predicted"/>
<protein>
    <submittedName>
        <fullName evidence="1">Uncharacterized protein</fullName>
    </submittedName>
</protein>
<accession>A0A101LWZ6</accession>
<sequence length="104" mass="11474">MTYYFGPAERCLGYNYGILINCLRGRALLTFHFSNTNLPSPSPLLLCFLTYLPTLRARHWGSRMEKNAARVGNISYSGSATKGTLSGKAMLLNRTLLLASSLPT</sequence>
<dbReference type="EMBL" id="LKAM01000009">
    <property type="protein sequence ID" value="KUM46884.1"/>
    <property type="molecule type" value="Genomic_DNA"/>
</dbReference>
<name>A0A101LWZ6_PICGL</name>
<geneLocation type="mitochondrion" evidence="1"/>
<gene>
    <name evidence="1" type="ORF">ABT39_MTgene6339</name>
</gene>
<reference evidence="1" key="1">
    <citation type="journal article" date="2015" name="Genome Biol. Evol.">
        <title>Organellar Genomes of White Spruce (Picea glauca): Assembly and Annotation.</title>
        <authorList>
            <person name="Jackman S.D."/>
            <person name="Warren R.L."/>
            <person name="Gibb E.A."/>
            <person name="Vandervalk B.P."/>
            <person name="Mohamadi H."/>
            <person name="Chu J."/>
            <person name="Raymond A."/>
            <person name="Pleasance S."/>
            <person name="Coope R."/>
            <person name="Wildung M.R."/>
            <person name="Ritland C.E."/>
            <person name="Bousquet J."/>
            <person name="Jones S.J."/>
            <person name="Bohlmann J."/>
            <person name="Birol I."/>
        </authorList>
    </citation>
    <scope>NUCLEOTIDE SEQUENCE [LARGE SCALE GENOMIC DNA]</scope>
    <source>
        <tissue evidence="1">Flushing bud</tissue>
    </source>
</reference>
<comment type="caution">
    <text evidence="1">The sequence shown here is derived from an EMBL/GenBank/DDBJ whole genome shotgun (WGS) entry which is preliminary data.</text>
</comment>
<organism evidence="1">
    <name type="scientific">Picea glauca</name>
    <name type="common">White spruce</name>
    <name type="synonym">Pinus glauca</name>
    <dbReference type="NCBI Taxonomy" id="3330"/>
    <lineage>
        <taxon>Eukaryota</taxon>
        <taxon>Viridiplantae</taxon>
        <taxon>Streptophyta</taxon>
        <taxon>Embryophyta</taxon>
        <taxon>Tracheophyta</taxon>
        <taxon>Spermatophyta</taxon>
        <taxon>Pinopsida</taxon>
        <taxon>Pinidae</taxon>
        <taxon>Conifers I</taxon>
        <taxon>Pinales</taxon>
        <taxon>Pinaceae</taxon>
        <taxon>Picea</taxon>
    </lineage>
</organism>
<evidence type="ECO:0000313" key="1">
    <source>
        <dbReference type="EMBL" id="KUM46884.1"/>
    </source>
</evidence>
<keyword evidence="1" id="KW-0496">Mitochondrion</keyword>
<dbReference type="AlphaFoldDB" id="A0A101LWZ6"/>